<evidence type="ECO:0000313" key="3">
    <source>
        <dbReference type="Proteomes" id="UP000033907"/>
    </source>
</evidence>
<feature type="domain" description="Transcriptional repressor PaaX-like central Cas2-like" evidence="1">
    <location>
        <begin position="103"/>
        <end position="172"/>
    </location>
</feature>
<reference evidence="2 3" key="1">
    <citation type="journal article" date="2015" name="Nature">
        <title>rRNA introns, odd ribosomes, and small enigmatic genomes across a large radiation of phyla.</title>
        <authorList>
            <person name="Brown C.T."/>
            <person name="Hug L.A."/>
            <person name="Thomas B.C."/>
            <person name="Sharon I."/>
            <person name="Castelle C.J."/>
            <person name="Singh A."/>
            <person name="Wilkins M.J."/>
            <person name="Williams K.H."/>
            <person name="Banfield J.F."/>
        </authorList>
    </citation>
    <scope>NUCLEOTIDE SEQUENCE [LARGE SCALE GENOMIC DNA]</scope>
</reference>
<proteinExistence type="predicted"/>
<name>A0A0G1EPP1_9BACT</name>
<dbReference type="Gene3D" id="3.30.70.2650">
    <property type="match status" value="1"/>
</dbReference>
<evidence type="ECO:0000313" key="2">
    <source>
        <dbReference type="EMBL" id="KKT11753.1"/>
    </source>
</evidence>
<comment type="caution">
    <text evidence="2">The sequence shown here is derived from an EMBL/GenBank/DDBJ whole genome shotgun (WGS) entry which is preliminary data.</text>
</comment>
<dbReference type="Proteomes" id="UP000033907">
    <property type="component" value="Unassembled WGS sequence"/>
</dbReference>
<dbReference type="InterPro" id="IPR048846">
    <property type="entry name" value="PaaX-like_central"/>
</dbReference>
<evidence type="ECO:0000259" key="1">
    <source>
        <dbReference type="Pfam" id="PF20803"/>
    </source>
</evidence>
<dbReference type="AlphaFoldDB" id="A0A0G1EPP1"/>
<gene>
    <name evidence="2" type="ORF">UV91_C0002G0047</name>
</gene>
<dbReference type="Pfam" id="PF20803">
    <property type="entry name" value="PaaX_M"/>
    <property type="match status" value="1"/>
</dbReference>
<accession>A0A0G1EPP1</accession>
<sequence length="186" mass="21933">MRLIDQESNSGKIIRALGMGIGISVALGNRRTSYKMTKTLIKRIFGSNKQPKNYSRYFSKLRKQKLVCIKQVGNDHIISLTEKGGDVLLRFNYENLEITQKKIWDRNFRMVIFDIPETKRNARDSLRAKIKELGLVKFNDSVWVYPYPCQKEIDFIANYWGIGKYVHFALVKNITNRDYLERYFHL</sequence>
<dbReference type="EMBL" id="LCGH01000002">
    <property type="protein sequence ID" value="KKT11753.1"/>
    <property type="molecule type" value="Genomic_DNA"/>
</dbReference>
<organism evidence="2 3">
    <name type="scientific">Candidatus Nomurabacteria bacterium GW2011_GWF2_43_24</name>
    <dbReference type="NCBI Taxonomy" id="1618778"/>
    <lineage>
        <taxon>Bacteria</taxon>
        <taxon>Candidatus Nomuraibacteriota</taxon>
    </lineage>
</organism>
<protein>
    <submittedName>
        <fullName evidence="2">Transcriptional regulator, PaaX family</fullName>
    </submittedName>
</protein>